<reference evidence="18 19" key="1">
    <citation type="submission" date="2020-04" db="EMBL/GenBank/DDBJ databases">
        <authorList>
            <person name="Alioto T."/>
            <person name="Alioto T."/>
            <person name="Gomez Garrido J."/>
        </authorList>
    </citation>
    <scope>NUCLEOTIDE SEQUENCE [LARGE SCALE GENOMIC DNA]</scope>
</reference>
<proteinExistence type="inferred from homology"/>
<comment type="similarity">
    <text evidence="4 16">Belongs to the glycosyltransferase 2 family. GalNAc-T subfamily.</text>
</comment>
<dbReference type="Gene3D" id="2.80.10.50">
    <property type="match status" value="1"/>
</dbReference>
<keyword evidence="14 16" id="KW-1015">Disulfide bond</keyword>
<keyword evidence="8" id="KW-0479">Metal-binding</keyword>
<evidence type="ECO:0000313" key="18">
    <source>
        <dbReference type="EMBL" id="CAB3378232.1"/>
    </source>
</evidence>
<dbReference type="EC" id="2.4.1.-" evidence="16"/>
<dbReference type="Gene3D" id="3.90.550.10">
    <property type="entry name" value="Spore Coat Polysaccharide Biosynthesis Protein SpsA, Chain A"/>
    <property type="match status" value="1"/>
</dbReference>
<dbReference type="SUPFAM" id="SSF53448">
    <property type="entry name" value="Nucleotide-diphospho-sugar transferases"/>
    <property type="match status" value="1"/>
</dbReference>
<evidence type="ECO:0000256" key="16">
    <source>
        <dbReference type="RuleBase" id="RU361242"/>
    </source>
</evidence>
<dbReference type="Pfam" id="PF00652">
    <property type="entry name" value="Ricin_B_lectin"/>
    <property type="match status" value="1"/>
</dbReference>
<comment type="cofactor">
    <cofactor evidence="1 16">
        <name>Mn(2+)</name>
        <dbReference type="ChEBI" id="CHEBI:29035"/>
    </cofactor>
</comment>
<comment type="caution">
    <text evidence="18">The sequence shown here is derived from an EMBL/GenBank/DDBJ whole genome shotgun (WGS) entry which is preliminary data.</text>
</comment>
<keyword evidence="10" id="KW-0735">Signal-anchor</keyword>
<dbReference type="GO" id="GO:0046872">
    <property type="term" value="F:metal ion binding"/>
    <property type="evidence" value="ECO:0007669"/>
    <property type="project" value="UniProtKB-KW"/>
</dbReference>
<evidence type="ECO:0000256" key="5">
    <source>
        <dbReference type="ARBA" id="ARBA00022676"/>
    </source>
</evidence>
<evidence type="ECO:0000256" key="1">
    <source>
        <dbReference type="ARBA" id="ARBA00001936"/>
    </source>
</evidence>
<dbReference type="InterPro" id="IPR000772">
    <property type="entry name" value="Ricin_B_lectin"/>
</dbReference>
<evidence type="ECO:0000256" key="12">
    <source>
        <dbReference type="ARBA" id="ARBA00023034"/>
    </source>
</evidence>
<protein>
    <recommendedName>
        <fullName evidence="16">Polypeptide N-acetylgalactosaminyltransferase</fullName>
        <ecNumber evidence="16">2.4.1.-</ecNumber>
    </recommendedName>
    <alternativeName>
        <fullName evidence="16">Protein-UDP acetylgalactosaminyltransferase</fullName>
    </alternativeName>
</protein>
<keyword evidence="11" id="KW-1133">Transmembrane helix</keyword>
<dbReference type="SMART" id="SM00458">
    <property type="entry name" value="RICIN"/>
    <property type="match status" value="1"/>
</dbReference>
<dbReference type="AlphaFoldDB" id="A0A8S1D5X2"/>
<gene>
    <name evidence="18" type="ORF">CLODIP_2_CD10470</name>
</gene>
<dbReference type="GO" id="GO:0006493">
    <property type="term" value="P:protein O-linked glycosylation"/>
    <property type="evidence" value="ECO:0007669"/>
    <property type="project" value="TreeGrafter"/>
</dbReference>
<evidence type="ECO:0000256" key="10">
    <source>
        <dbReference type="ARBA" id="ARBA00022968"/>
    </source>
</evidence>
<organism evidence="18 19">
    <name type="scientific">Cloeon dipterum</name>
    <dbReference type="NCBI Taxonomy" id="197152"/>
    <lineage>
        <taxon>Eukaryota</taxon>
        <taxon>Metazoa</taxon>
        <taxon>Ecdysozoa</taxon>
        <taxon>Arthropoda</taxon>
        <taxon>Hexapoda</taxon>
        <taxon>Insecta</taxon>
        <taxon>Pterygota</taxon>
        <taxon>Palaeoptera</taxon>
        <taxon>Ephemeroptera</taxon>
        <taxon>Pisciforma</taxon>
        <taxon>Baetidae</taxon>
        <taxon>Cloeon</taxon>
    </lineage>
</organism>
<evidence type="ECO:0000256" key="4">
    <source>
        <dbReference type="ARBA" id="ARBA00005680"/>
    </source>
</evidence>
<evidence type="ECO:0000256" key="9">
    <source>
        <dbReference type="ARBA" id="ARBA00022734"/>
    </source>
</evidence>
<feature type="domain" description="Ricin B lectin" evidence="17">
    <location>
        <begin position="468"/>
        <end position="595"/>
    </location>
</feature>
<keyword evidence="15 16" id="KW-0464">Manganese</keyword>
<dbReference type="PROSITE" id="PS50231">
    <property type="entry name" value="RICIN_B_LECTIN"/>
    <property type="match status" value="1"/>
</dbReference>
<dbReference type="InterPro" id="IPR035992">
    <property type="entry name" value="Ricin_B-like_lectins"/>
</dbReference>
<evidence type="ECO:0000256" key="6">
    <source>
        <dbReference type="ARBA" id="ARBA00022679"/>
    </source>
</evidence>
<evidence type="ECO:0000256" key="2">
    <source>
        <dbReference type="ARBA" id="ARBA00004323"/>
    </source>
</evidence>
<dbReference type="InterPro" id="IPR045885">
    <property type="entry name" value="GalNAc-T"/>
</dbReference>
<evidence type="ECO:0000259" key="17">
    <source>
        <dbReference type="SMART" id="SM00458"/>
    </source>
</evidence>
<keyword evidence="13" id="KW-0472">Membrane</keyword>
<dbReference type="CDD" id="cd23459">
    <property type="entry name" value="beta-trefoil_Ricin_Pgant1-like"/>
    <property type="match status" value="1"/>
</dbReference>
<evidence type="ECO:0000256" key="8">
    <source>
        <dbReference type="ARBA" id="ARBA00022723"/>
    </source>
</evidence>
<dbReference type="EMBL" id="CADEPI010000160">
    <property type="protein sequence ID" value="CAB3378232.1"/>
    <property type="molecule type" value="Genomic_DNA"/>
</dbReference>
<dbReference type="GO" id="GO:0030246">
    <property type="term" value="F:carbohydrate binding"/>
    <property type="evidence" value="ECO:0007669"/>
    <property type="project" value="UniProtKB-KW"/>
</dbReference>
<evidence type="ECO:0000256" key="3">
    <source>
        <dbReference type="ARBA" id="ARBA00004922"/>
    </source>
</evidence>
<dbReference type="GO" id="GO:0000139">
    <property type="term" value="C:Golgi membrane"/>
    <property type="evidence" value="ECO:0007669"/>
    <property type="project" value="UniProtKB-SubCell"/>
</dbReference>
<keyword evidence="7" id="KW-0812">Transmembrane</keyword>
<dbReference type="SUPFAM" id="SSF50370">
    <property type="entry name" value="Ricin B-like lectins"/>
    <property type="match status" value="1"/>
</dbReference>
<dbReference type="GO" id="GO:0004653">
    <property type="term" value="F:polypeptide N-acetylgalactosaminyltransferase activity"/>
    <property type="evidence" value="ECO:0007669"/>
    <property type="project" value="UniProtKB-ARBA"/>
</dbReference>
<keyword evidence="5 16" id="KW-0328">Glycosyltransferase</keyword>
<dbReference type="InterPro" id="IPR029044">
    <property type="entry name" value="Nucleotide-diphossugar_trans"/>
</dbReference>
<accession>A0A8S1D5X2</accession>
<dbReference type="PANTHER" id="PTHR11675:SF43">
    <property type="entry name" value="POLYPEPTIDE N-ACETYLGALACTOSAMINYLTRANSFERASE 1"/>
    <property type="match status" value="1"/>
</dbReference>
<keyword evidence="6 16" id="KW-0808">Transferase</keyword>
<comment type="subcellular location">
    <subcellularLocation>
        <location evidence="2 16">Golgi apparatus membrane</location>
        <topology evidence="2 16">Single-pass type II membrane protein</topology>
    </subcellularLocation>
</comment>
<dbReference type="Pfam" id="PF00535">
    <property type="entry name" value="Glycos_transf_2"/>
    <property type="match status" value="1"/>
</dbReference>
<dbReference type="OrthoDB" id="416652at2759"/>
<dbReference type="PANTHER" id="PTHR11675">
    <property type="entry name" value="N-ACETYLGALACTOSAMINYLTRANSFERASE"/>
    <property type="match status" value="1"/>
</dbReference>
<dbReference type="Proteomes" id="UP000494165">
    <property type="component" value="Unassembled WGS sequence"/>
</dbReference>
<dbReference type="FunFam" id="3.90.550.10:FF:000021">
    <property type="entry name" value="Polypeptide N-acetylgalactosaminyltransferase"/>
    <property type="match status" value="1"/>
</dbReference>
<name>A0A8S1D5X2_9INSE</name>
<evidence type="ECO:0000256" key="7">
    <source>
        <dbReference type="ARBA" id="ARBA00022692"/>
    </source>
</evidence>
<comment type="pathway">
    <text evidence="3 16">Protein modification; protein glycosylation.</text>
</comment>
<sequence length="603" mass="69001">MFSMFGHRRRRKWASKLLFAGLFFGIVILWLSTRSSSSVEQKVIIREKYVQAPPAPTQSDVPLRYEQSALTDQDYEAMIAQDEARIIPGLGDEGAACELEDPEELALAEKLMAKEAFNIVLSNKISLTRTVPDARHPMCKNQRFSNNLPSASVVIIFTNEAWSTLMRTVHSVLNHSPPHLLKEIVLVDDFSDREELHGKLEYYLRTRLPADKVKLVRLPERSGLIRARLAGARAASADVLIFLDSHCEVVVQWLEPLLQRIKESRTSVLIPIIDVISEKNFEYSHVHSENFEVGGFTWSGHFTWIHVPEEEKIRRGSAIGATRSPTMAGGLFAIDRNYFWEVGSYDEQMDVWGGENLEMSFRVWMCGGSLEVMPCSRVGHIFRPFHPYTFPGGKDTHGINTARVVEVWMDDYKRLFYMHRNDLQTVDIGDISARRKFREKMKCKSFKWFLDNVYPSKYIPDEDVIAYGRVRNEASTPNFCFDNLNHDSDSNYNLGIYGCHNTLETNQLYSLSKKGELRREFNCVQAPATKSLSVEKATLVPCHDLLGNQEWEWNKRGQLKHKASGKCIDIENVHSEEDVKVAPCSDSKFQIFQFEHVLIPPTS</sequence>
<evidence type="ECO:0000256" key="11">
    <source>
        <dbReference type="ARBA" id="ARBA00022989"/>
    </source>
</evidence>
<evidence type="ECO:0000256" key="13">
    <source>
        <dbReference type="ARBA" id="ARBA00023136"/>
    </source>
</evidence>
<dbReference type="InterPro" id="IPR001173">
    <property type="entry name" value="Glyco_trans_2-like"/>
</dbReference>
<keyword evidence="19" id="KW-1185">Reference proteome</keyword>
<evidence type="ECO:0000256" key="15">
    <source>
        <dbReference type="ARBA" id="ARBA00023211"/>
    </source>
</evidence>
<evidence type="ECO:0000313" key="19">
    <source>
        <dbReference type="Proteomes" id="UP000494165"/>
    </source>
</evidence>
<keyword evidence="12 16" id="KW-0333">Golgi apparatus</keyword>
<evidence type="ECO:0000256" key="14">
    <source>
        <dbReference type="ARBA" id="ARBA00023157"/>
    </source>
</evidence>
<dbReference type="CDD" id="cd02510">
    <property type="entry name" value="pp-GalNAc-T"/>
    <property type="match status" value="1"/>
</dbReference>
<keyword evidence="9 16" id="KW-0430">Lectin</keyword>